<sequence>MRVLQGTAPVRAPVRLQTRTSSSQAWRTIRSGTTSTSGTATFEVTSPAAARRQYRAVADLAAANGWTTTAPAVRVVTVVRRSSKATIARSGSRLSARLTREGRPLAAKNVTLQRRSGGRWVSVTTKRTPASGRVSTRQHPHRTTTYRWTYRGNTTTAPSSSRSTKISR</sequence>
<reference evidence="3" key="1">
    <citation type="journal article" date="2019" name="Int. J. Syst. Evol. Microbiol.">
        <title>The Global Catalogue of Microorganisms (GCM) 10K type strain sequencing project: providing services to taxonomists for standard genome sequencing and annotation.</title>
        <authorList>
            <consortium name="The Broad Institute Genomics Platform"/>
            <consortium name="The Broad Institute Genome Sequencing Center for Infectious Disease"/>
            <person name="Wu L."/>
            <person name="Ma J."/>
        </authorList>
    </citation>
    <scope>NUCLEOTIDE SEQUENCE [LARGE SCALE GENOMIC DNA]</scope>
    <source>
        <strain evidence="3">NBRC 108730</strain>
    </source>
</reference>
<evidence type="ECO:0000256" key="1">
    <source>
        <dbReference type="SAM" id="MobiDB-lite"/>
    </source>
</evidence>
<organism evidence="2 3">
    <name type="scientific">Angustibacter aerolatus</name>
    <dbReference type="NCBI Taxonomy" id="1162965"/>
    <lineage>
        <taxon>Bacteria</taxon>
        <taxon>Bacillati</taxon>
        <taxon>Actinomycetota</taxon>
        <taxon>Actinomycetes</taxon>
        <taxon>Kineosporiales</taxon>
        <taxon>Kineosporiaceae</taxon>
    </lineage>
</organism>
<dbReference type="Proteomes" id="UP001157017">
    <property type="component" value="Unassembled WGS sequence"/>
</dbReference>
<name>A0ABQ6JKL0_9ACTN</name>
<comment type="caution">
    <text evidence="2">The sequence shown here is derived from an EMBL/GenBank/DDBJ whole genome shotgun (WGS) entry which is preliminary data.</text>
</comment>
<gene>
    <name evidence="2" type="ORF">GCM10025868_25750</name>
</gene>
<accession>A0ABQ6JKL0</accession>
<proteinExistence type="predicted"/>
<keyword evidence="3" id="KW-1185">Reference proteome</keyword>
<feature type="compositionally biased region" description="Polar residues" evidence="1">
    <location>
        <begin position="17"/>
        <end position="26"/>
    </location>
</feature>
<dbReference type="EMBL" id="BSUZ01000001">
    <property type="protein sequence ID" value="GMA87325.1"/>
    <property type="molecule type" value="Genomic_DNA"/>
</dbReference>
<protein>
    <submittedName>
        <fullName evidence="2">Uncharacterized protein</fullName>
    </submittedName>
</protein>
<evidence type="ECO:0000313" key="3">
    <source>
        <dbReference type="Proteomes" id="UP001157017"/>
    </source>
</evidence>
<evidence type="ECO:0000313" key="2">
    <source>
        <dbReference type="EMBL" id="GMA87325.1"/>
    </source>
</evidence>
<feature type="region of interest" description="Disordered" evidence="1">
    <location>
        <begin position="17"/>
        <end position="37"/>
    </location>
</feature>